<dbReference type="RefSeq" id="WP_187656219.1">
    <property type="nucleotide sequence ID" value="NZ_JACSOD020000507.1"/>
</dbReference>
<evidence type="ECO:0000313" key="3">
    <source>
        <dbReference type="Proteomes" id="UP000759529"/>
    </source>
</evidence>
<dbReference type="InterPro" id="IPR050276">
    <property type="entry name" value="MshD_Acetyltransferase"/>
</dbReference>
<dbReference type="Proteomes" id="UP000759529">
    <property type="component" value="Unassembled WGS sequence"/>
</dbReference>
<protein>
    <submittedName>
        <fullName evidence="2">GNAT family N-acetyltransferase</fullName>
    </submittedName>
</protein>
<accession>A0ABS2D0J9</accession>
<dbReference type="InterPro" id="IPR016181">
    <property type="entry name" value="Acyl_CoA_acyltransferase"/>
</dbReference>
<dbReference type="SUPFAM" id="SSF55729">
    <property type="entry name" value="Acyl-CoA N-acyltransferases (Nat)"/>
    <property type="match status" value="1"/>
</dbReference>
<proteinExistence type="predicted"/>
<dbReference type="PANTHER" id="PTHR43617:SF22">
    <property type="entry name" value="L-AMINO ACID N-ACETYLTRANSFERASE AAAT"/>
    <property type="match status" value="1"/>
</dbReference>
<dbReference type="PANTHER" id="PTHR43617">
    <property type="entry name" value="L-AMINO ACID N-ACETYLTRANSFERASE"/>
    <property type="match status" value="1"/>
</dbReference>
<feature type="domain" description="N-acetyltransferase" evidence="1">
    <location>
        <begin position="2"/>
        <end position="165"/>
    </location>
</feature>
<dbReference type="EMBL" id="JACSOD020000507">
    <property type="protein sequence ID" value="MBM6500700.1"/>
    <property type="molecule type" value="Genomic_DNA"/>
</dbReference>
<dbReference type="PROSITE" id="PS51186">
    <property type="entry name" value="GNAT"/>
    <property type="match status" value="1"/>
</dbReference>
<reference evidence="2 3" key="1">
    <citation type="submission" date="2021-02" db="EMBL/GenBank/DDBJ databases">
        <authorList>
            <person name="Jung H.S."/>
            <person name="Chun B.H."/>
            <person name="Jeon C.O."/>
        </authorList>
    </citation>
    <scope>NUCLEOTIDE SEQUENCE [LARGE SCALE GENOMIC DNA]</scope>
    <source>
        <strain evidence="2 3">LMG 25203</strain>
    </source>
</reference>
<comment type="caution">
    <text evidence="2">The sequence shown here is derived from an EMBL/GenBank/DDBJ whole genome shotgun (WGS) entry which is preliminary data.</text>
</comment>
<dbReference type="Gene3D" id="3.40.630.30">
    <property type="match status" value="1"/>
</dbReference>
<dbReference type="Pfam" id="PF13673">
    <property type="entry name" value="Acetyltransf_10"/>
    <property type="match status" value="1"/>
</dbReference>
<evidence type="ECO:0000313" key="2">
    <source>
        <dbReference type="EMBL" id="MBM6500700.1"/>
    </source>
</evidence>
<evidence type="ECO:0000259" key="1">
    <source>
        <dbReference type="PROSITE" id="PS51186"/>
    </source>
</evidence>
<keyword evidence="3" id="KW-1185">Reference proteome</keyword>
<gene>
    <name evidence="2" type="ORF">H9X54_015515</name>
</gene>
<organism evidence="2 3">
    <name type="scientific">Flavobacterium macrobrachii</name>
    <dbReference type="NCBI Taxonomy" id="591204"/>
    <lineage>
        <taxon>Bacteria</taxon>
        <taxon>Pseudomonadati</taxon>
        <taxon>Bacteroidota</taxon>
        <taxon>Flavobacteriia</taxon>
        <taxon>Flavobacteriales</taxon>
        <taxon>Flavobacteriaceae</taxon>
        <taxon>Flavobacterium</taxon>
    </lineage>
</organism>
<dbReference type="InterPro" id="IPR000182">
    <property type="entry name" value="GNAT_dom"/>
</dbReference>
<name>A0ABS2D0J9_9FLAO</name>
<sequence length="165" mass="19036">MIEIIEANLEQLDIVQDIAQKTWPIAYKDVISSAQIEYMLEMMYSKSALKEQMEVKKHHFILAKKANEVLGFASYEFNCNSVGKTKLHKLYVLPETQSSGIGVKLVNFLSEKAKENHQSIIFLNVNKYNPAQNFYKKIGFVIAYEEVIDIGNNFIMDDFVMEKEI</sequence>
<dbReference type="CDD" id="cd04301">
    <property type="entry name" value="NAT_SF"/>
    <property type="match status" value="1"/>
</dbReference>